<dbReference type="Pfam" id="PF00171">
    <property type="entry name" value="Aldedh"/>
    <property type="match status" value="1"/>
</dbReference>
<organism evidence="4 5">
    <name type="scientific">Dendryphion nanum</name>
    <dbReference type="NCBI Taxonomy" id="256645"/>
    <lineage>
        <taxon>Eukaryota</taxon>
        <taxon>Fungi</taxon>
        <taxon>Dikarya</taxon>
        <taxon>Ascomycota</taxon>
        <taxon>Pezizomycotina</taxon>
        <taxon>Dothideomycetes</taxon>
        <taxon>Pleosporomycetidae</taxon>
        <taxon>Pleosporales</taxon>
        <taxon>Torulaceae</taxon>
        <taxon>Dendryphion</taxon>
    </lineage>
</organism>
<evidence type="ECO:0000256" key="1">
    <source>
        <dbReference type="ARBA" id="ARBA00023002"/>
    </source>
</evidence>
<protein>
    <recommendedName>
        <fullName evidence="3">Aldehyde dehydrogenase domain-containing protein</fullName>
    </recommendedName>
</protein>
<dbReference type="OrthoDB" id="5322683at2759"/>
<dbReference type="GO" id="GO:0005759">
    <property type="term" value="C:mitochondrial matrix"/>
    <property type="evidence" value="ECO:0007669"/>
    <property type="project" value="TreeGrafter"/>
</dbReference>
<dbReference type="InterPro" id="IPR016161">
    <property type="entry name" value="Ald_DH/histidinol_DH"/>
</dbReference>
<dbReference type="InterPro" id="IPR016163">
    <property type="entry name" value="Ald_DH_C"/>
</dbReference>
<dbReference type="AlphaFoldDB" id="A0A9P9I6Z4"/>
<keyword evidence="5" id="KW-1185">Reference proteome</keyword>
<keyword evidence="2" id="KW-0520">NAD</keyword>
<dbReference type="EMBL" id="JAGMWT010000033">
    <property type="protein sequence ID" value="KAH7109307.1"/>
    <property type="molecule type" value="Genomic_DNA"/>
</dbReference>
<feature type="domain" description="Aldehyde dehydrogenase" evidence="3">
    <location>
        <begin position="4"/>
        <end position="147"/>
    </location>
</feature>
<dbReference type="PANTHER" id="PTHR42862:SF1">
    <property type="entry name" value="DELTA-1-PYRROLINE-5-CARBOXYLATE DEHYDROGENASE 2, ISOFORM A-RELATED"/>
    <property type="match status" value="1"/>
</dbReference>
<gene>
    <name evidence="4" type="ORF">B0J11DRAFT_512965</name>
</gene>
<reference evidence="4" key="1">
    <citation type="journal article" date="2021" name="Nat. Commun.">
        <title>Genetic determinants of endophytism in the Arabidopsis root mycobiome.</title>
        <authorList>
            <person name="Mesny F."/>
            <person name="Miyauchi S."/>
            <person name="Thiergart T."/>
            <person name="Pickel B."/>
            <person name="Atanasova L."/>
            <person name="Karlsson M."/>
            <person name="Huettel B."/>
            <person name="Barry K.W."/>
            <person name="Haridas S."/>
            <person name="Chen C."/>
            <person name="Bauer D."/>
            <person name="Andreopoulos W."/>
            <person name="Pangilinan J."/>
            <person name="LaButti K."/>
            <person name="Riley R."/>
            <person name="Lipzen A."/>
            <person name="Clum A."/>
            <person name="Drula E."/>
            <person name="Henrissat B."/>
            <person name="Kohler A."/>
            <person name="Grigoriev I.V."/>
            <person name="Martin F.M."/>
            <person name="Hacquard S."/>
        </authorList>
    </citation>
    <scope>NUCLEOTIDE SEQUENCE</scope>
    <source>
        <strain evidence="4">MPI-CAGE-CH-0243</strain>
    </source>
</reference>
<dbReference type="GO" id="GO:0003842">
    <property type="term" value="F:L-glutamate gamma-semialdehyde dehydrogenase activity"/>
    <property type="evidence" value="ECO:0007669"/>
    <property type="project" value="TreeGrafter"/>
</dbReference>
<dbReference type="Gene3D" id="3.40.309.10">
    <property type="entry name" value="Aldehyde Dehydrogenase, Chain A, domain 2"/>
    <property type="match status" value="1"/>
</dbReference>
<evidence type="ECO:0000313" key="4">
    <source>
        <dbReference type="EMBL" id="KAH7109307.1"/>
    </source>
</evidence>
<proteinExistence type="predicted"/>
<dbReference type="InterPro" id="IPR015590">
    <property type="entry name" value="Aldehyde_DH_dom"/>
</dbReference>
<dbReference type="GO" id="GO:0010133">
    <property type="term" value="P:L-proline catabolic process to L-glutamate"/>
    <property type="evidence" value="ECO:0007669"/>
    <property type="project" value="TreeGrafter"/>
</dbReference>
<evidence type="ECO:0000256" key="2">
    <source>
        <dbReference type="ARBA" id="ARBA00023027"/>
    </source>
</evidence>
<comment type="caution">
    <text evidence="4">The sequence shown here is derived from an EMBL/GenBank/DDBJ whole genome shotgun (WGS) entry which is preliminary data.</text>
</comment>
<dbReference type="InterPro" id="IPR050485">
    <property type="entry name" value="Proline_metab_enzyme"/>
</dbReference>
<evidence type="ECO:0000313" key="5">
    <source>
        <dbReference type="Proteomes" id="UP000700596"/>
    </source>
</evidence>
<dbReference type="PANTHER" id="PTHR42862">
    <property type="entry name" value="DELTA-1-PYRROLINE-5-CARBOXYLATE DEHYDROGENASE 1, ISOFORM A-RELATED"/>
    <property type="match status" value="1"/>
</dbReference>
<dbReference type="Proteomes" id="UP000700596">
    <property type="component" value="Unassembled WGS sequence"/>
</dbReference>
<accession>A0A9P9I6Z4</accession>
<keyword evidence="1" id="KW-0560">Oxidoreductase</keyword>
<dbReference type="SUPFAM" id="SSF53720">
    <property type="entry name" value="ALDH-like"/>
    <property type="match status" value="1"/>
</dbReference>
<evidence type="ECO:0000259" key="3">
    <source>
        <dbReference type="Pfam" id="PF00171"/>
    </source>
</evidence>
<sequence length="152" mass="16916">MSGLLENVKLITIGSPNKYLSAYEEPIIHQLSFDKTKNIDNGKTYISLKFLAGGKYADSKGYIVTPTVYQADSPDHWLFNYENFGPVLAIYVYPDAEWKSILEKVDQSSGGFTLTNAVFANSRAAIREAEDALQYSVGNFYIIRKTTVALIG</sequence>
<name>A0A9P9I6Z4_9PLEO</name>